<dbReference type="OrthoDB" id="3268468at2"/>
<dbReference type="STRING" id="546874.SAMN04488544_1842"/>
<dbReference type="Pfam" id="PF11305">
    <property type="entry name" value="DUF3107"/>
    <property type="match status" value="1"/>
</dbReference>
<dbReference type="EMBL" id="LT629799">
    <property type="protein sequence ID" value="SDU91113.1"/>
    <property type="molecule type" value="Genomic_DNA"/>
</dbReference>
<evidence type="ECO:0000313" key="2">
    <source>
        <dbReference type="Proteomes" id="UP000198825"/>
    </source>
</evidence>
<name>A0A1H2MD13_9ACTN</name>
<proteinExistence type="predicted"/>
<dbReference type="Proteomes" id="UP000198825">
    <property type="component" value="Chromosome I"/>
</dbReference>
<dbReference type="RefSeq" id="WP_091074163.1">
    <property type="nucleotide sequence ID" value="NZ_LT629799.1"/>
</dbReference>
<accession>A0A1H2MD13</accession>
<reference evidence="2" key="1">
    <citation type="submission" date="2016-10" db="EMBL/GenBank/DDBJ databases">
        <authorList>
            <person name="Varghese N."/>
            <person name="Submissions S."/>
        </authorList>
    </citation>
    <scope>NUCLEOTIDE SEQUENCE [LARGE SCALE GENOMIC DNA]</scope>
    <source>
        <strain evidence="2">DSM 21743</strain>
    </source>
</reference>
<dbReference type="InterPro" id="IPR021456">
    <property type="entry name" value="DUF3107"/>
</dbReference>
<protein>
    <recommendedName>
        <fullName evidence="3">ATP-binding protein</fullName>
    </recommendedName>
</protein>
<keyword evidence="2" id="KW-1185">Reference proteome</keyword>
<evidence type="ECO:0008006" key="3">
    <source>
        <dbReference type="Google" id="ProtNLM"/>
    </source>
</evidence>
<sequence length="73" mass="7901">MEIKIGIQYVNREVTVETDESAADVEKAFGEAVSGGSVLTLTDNRGRKVMVPGDKIAYIELGEENARRVGFGI</sequence>
<organism evidence="1 2">
    <name type="scientific">Microlunatus sagamiharensis</name>
    <dbReference type="NCBI Taxonomy" id="546874"/>
    <lineage>
        <taxon>Bacteria</taxon>
        <taxon>Bacillati</taxon>
        <taxon>Actinomycetota</taxon>
        <taxon>Actinomycetes</taxon>
        <taxon>Propionibacteriales</taxon>
        <taxon>Propionibacteriaceae</taxon>
        <taxon>Microlunatus</taxon>
    </lineage>
</organism>
<gene>
    <name evidence="1" type="ORF">SAMN04488544_1842</name>
</gene>
<dbReference type="AlphaFoldDB" id="A0A1H2MD13"/>
<evidence type="ECO:0000313" key="1">
    <source>
        <dbReference type="EMBL" id="SDU91113.1"/>
    </source>
</evidence>